<accession>A0A3P5X3S0</accession>
<dbReference type="InterPro" id="IPR018060">
    <property type="entry name" value="HTH_AraC"/>
</dbReference>
<dbReference type="InterPro" id="IPR029062">
    <property type="entry name" value="Class_I_gatase-like"/>
</dbReference>
<dbReference type="InterPro" id="IPR002818">
    <property type="entry name" value="DJ-1/PfpI"/>
</dbReference>
<feature type="compositionally biased region" description="Basic and acidic residues" evidence="4">
    <location>
        <begin position="348"/>
        <end position="358"/>
    </location>
</feature>
<dbReference type="PROSITE" id="PS01124">
    <property type="entry name" value="HTH_ARAC_FAMILY_2"/>
    <property type="match status" value="1"/>
</dbReference>
<dbReference type="EMBL" id="UXAW01000051">
    <property type="protein sequence ID" value="VDC25166.1"/>
    <property type="molecule type" value="Genomic_DNA"/>
</dbReference>
<dbReference type="InterPro" id="IPR052158">
    <property type="entry name" value="INH-QAR"/>
</dbReference>
<dbReference type="SMART" id="SM00342">
    <property type="entry name" value="HTH_ARAC"/>
    <property type="match status" value="1"/>
</dbReference>
<dbReference type="Pfam" id="PF12833">
    <property type="entry name" value="HTH_18"/>
    <property type="match status" value="1"/>
</dbReference>
<proteinExistence type="predicted"/>
<dbReference type="PANTHER" id="PTHR43130:SF3">
    <property type="entry name" value="HTH-TYPE TRANSCRIPTIONAL REGULATOR RV1931C"/>
    <property type="match status" value="1"/>
</dbReference>
<dbReference type="OrthoDB" id="9793400at2"/>
<protein>
    <submittedName>
        <fullName evidence="6">HTH-type transcriptional regulator CdhR</fullName>
    </submittedName>
</protein>
<evidence type="ECO:0000256" key="1">
    <source>
        <dbReference type="ARBA" id="ARBA00023015"/>
    </source>
</evidence>
<dbReference type="GO" id="GO:0043565">
    <property type="term" value="F:sequence-specific DNA binding"/>
    <property type="evidence" value="ECO:0007669"/>
    <property type="project" value="InterPro"/>
</dbReference>
<keyword evidence="7" id="KW-1185">Reference proteome</keyword>
<dbReference type="Gene3D" id="1.10.10.60">
    <property type="entry name" value="Homeodomain-like"/>
    <property type="match status" value="2"/>
</dbReference>
<keyword evidence="3" id="KW-0804">Transcription</keyword>
<evidence type="ECO:0000256" key="3">
    <source>
        <dbReference type="ARBA" id="ARBA00023163"/>
    </source>
</evidence>
<dbReference type="PANTHER" id="PTHR43130">
    <property type="entry name" value="ARAC-FAMILY TRANSCRIPTIONAL REGULATOR"/>
    <property type="match status" value="1"/>
</dbReference>
<evidence type="ECO:0000313" key="6">
    <source>
        <dbReference type="EMBL" id="VDC25166.1"/>
    </source>
</evidence>
<evidence type="ECO:0000256" key="4">
    <source>
        <dbReference type="SAM" id="MobiDB-lite"/>
    </source>
</evidence>
<evidence type="ECO:0000259" key="5">
    <source>
        <dbReference type="PROSITE" id="PS01124"/>
    </source>
</evidence>
<feature type="region of interest" description="Disordered" evidence="4">
    <location>
        <begin position="336"/>
        <end position="358"/>
    </location>
</feature>
<dbReference type="SUPFAM" id="SSF46689">
    <property type="entry name" value="Homeodomain-like"/>
    <property type="match status" value="2"/>
</dbReference>
<sequence length="358" mass="38882">MLIGRSLGPPAEDTAARAGGRGGARHSYCFALLPEFCLLSLTAALETLRVLNEALSGQAVRWTLCAAGGGPMRSSAGIVLPVEGELPEAGRGSTIVIVGGESPPPRTTPVQSTPLEHWIRRCARRGARVAALHSGSLTLARAGLLSNRSATVHWRYMETLAESHPDVELHHTACVVHDDVMTSSGGTSAIDLFLRLAETDFGAGISQRVAEHFSWQPIRTFHETRPAGLVQRRGIRHRMVADAVAMMEAHAEEPLEVNRIAGGLGLSTRQIERLFRRHLGDTPKRYYTRIRLERAHRLLCFSDLAVTETAMACGFASVSHFSRLFRAAFGVSPHRLRTGAPAAEPGDENLRERGSGWN</sequence>
<dbReference type="Proteomes" id="UP000277498">
    <property type="component" value="Unassembled WGS sequence"/>
</dbReference>
<dbReference type="GO" id="GO:0003700">
    <property type="term" value="F:DNA-binding transcription factor activity"/>
    <property type="evidence" value="ECO:0007669"/>
    <property type="project" value="InterPro"/>
</dbReference>
<keyword evidence="2" id="KW-0238">DNA-binding</keyword>
<evidence type="ECO:0000256" key="2">
    <source>
        <dbReference type="ARBA" id="ARBA00023125"/>
    </source>
</evidence>
<evidence type="ECO:0000313" key="7">
    <source>
        <dbReference type="Proteomes" id="UP000277498"/>
    </source>
</evidence>
<feature type="region of interest" description="Disordered" evidence="4">
    <location>
        <begin position="1"/>
        <end position="21"/>
    </location>
</feature>
<dbReference type="InterPro" id="IPR018062">
    <property type="entry name" value="HTH_AraC-typ_CS"/>
</dbReference>
<dbReference type="InterPro" id="IPR009057">
    <property type="entry name" value="Homeodomain-like_sf"/>
</dbReference>
<name>A0A3P5X3S0_9RHOB</name>
<dbReference type="PRINTS" id="PR00032">
    <property type="entry name" value="HTHARAC"/>
</dbReference>
<dbReference type="CDD" id="cd03136">
    <property type="entry name" value="GATase1_AraC_ArgR_like"/>
    <property type="match status" value="1"/>
</dbReference>
<dbReference type="Pfam" id="PF01965">
    <property type="entry name" value="DJ-1_PfpI"/>
    <property type="match status" value="1"/>
</dbReference>
<keyword evidence="1" id="KW-0805">Transcription regulation</keyword>
<dbReference type="AlphaFoldDB" id="A0A3P5X3S0"/>
<dbReference type="SUPFAM" id="SSF52317">
    <property type="entry name" value="Class I glutamine amidotransferase-like"/>
    <property type="match status" value="1"/>
</dbReference>
<gene>
    <name evidence="6" type="primary">cdhR_5</name>
    <name evidence="6" type="ORF">XINFAN_01413</name>
</gene>
<dbReference type="PROSITE" id="PS00041">
    <property type="entry name" value="HTH_ARAC_FAMILY_1"/>
    <property type="match status" value="1"/>
</dbReference>
<dbReference type="Gene3D" id="3.40.50.880">
    <property type="match status" value="1"/>
</dbReference>
<dbReference type="RefSeq" id="WP_124085824.1">
    <property type="nucleotide sequence ID" value="NZ_UXAW01000051.1"/>
</dbReference>
<dbReference type="InterPro" id="IPR020449">
    <property type="entry name" value="Tscrpt_reg_AraC-type_HTH"/>
</dbReference>
<organism evidence="6 7">
    <name type="scientific">Pseudogemmobacter humi</name>
    <dbReference type="NCBI Taxonomy" id="2483812"/>
    <lineage>
        <taxon>Bacteria</taxon>
        <taxon>Pseudomonadati</taxon>
        <taxon>Pseudomonadota</taxon>
        <taxon>Alphaproteobacteria</taxon>
        <taxon>Rhodobacterales</taxon>
        <taxon>Paracoccaceae</taxon>
        <taxon>Pseudogemmobacter</taxon>
    </lineage>
</organism>
<reference evidence="6 7" key="1">
    <citation type="submission" date="2018-11" db="EMBL/GenBank/DDBJ databases">
        <authorList>
            <person name="Criscuolo A."/>
        </authorList>
    </citation>
    <scope>NUCLEOTIDE SEQUENCE [LARGE SCALE GENOMIC DNA]</scope>
    <source>
        <strain evidence="6">ACIP111625</strain>
    </source>
</reference>
<feature type="domain" description="HTH araC/xylS-type" evidence="5">
    <location>
        <begin position="241"/>
        <end position="339"/>
    </location>
</feature>